<comment type="caution">
    <text evidence="1">The sequence shown here is derived from an EMBL/GenBank/DDBJ whole genome shotgun (WGS) entry which is preliminary data.</text>
</comment>
<dbReference type="RefSeq" id="WP_068770931.1">
    <property type="nucleotide sequence ID" value="NZ_CP109796.1"/>
</dbReference>
<keyword evidence="2" id="KW-1185">Reference proteome</keyword>
<sequence>MHRLKAAHDTQTGAAPILGVVAIDNNGGAAQAVPPLMIFVVHQHLIMLRNGCTINNIANKISISMAIILLVYHSYANYIGNVCNS</sequence>
<evidence type="ECO:0000313" key="1">
    <source>
        <dbReference type="EMBL" id="OAM89119.1"/>
    </source>
</evidence>
<organism evidence="1 2">
    <name type="scientific">Termitidicoccus mucosus</name>
    <dbReference type="NCBI Taxonomy" id="1184151"/>
    <lineage>
        <taxon>Bacteria</taxon>
        <taxon>Pseudomonadati</taxon>
        <taxon>Verrucomicrobiota</taxon>
        <taxon>Opitutia</taxon>
        <taxon>Opitutales</taxon>
        <taxon>Opitutaceae</taxon>
        <taxon>Termitidicoccus</taxon>
    </lineage>
</organism>
<dbReference type="EMBL" id="LRRQ01000104">
    <property type="protein sequence ID" value="OAM89119.1"/>
    <property type="molecule type" value="Genomic_DNA"/>
</dbReference>
<proteinExistence type="predicted"/>
<reference evidence="1 2" key="1">
    <citation type="submission" date="2016-01" db="EMBL/GenBank/DDBJ databases">
        <title>High potential of lignocellulose degradation of a new Verrucomicrobia species.</title>
        <authorList>
            <person name="Wang Y."/>
            <person name="Shi Y."/>
            <person name="Qiu Z."/>
            <person name="Liu S."/>
            <person name="Yang H."/>
        </authorList>
    </citation>
    <scope>NUCLEOTIDE SEQUENCE [LARGE SCALE GENOMIC DNA]</scope>
    <source>
        <strain evidence="1 2">TSB47</strain>
    </source>
</reference>
<accession>A0A178IIV2</accession>
<name>A0A178IIV2_9BACT</name>
<gene>
    <name evidence="1" type="ORF">AW736_14740</name>
</gene>
<dbReference type="Proteomes" id="UP000078486">
    <property type="component" value="Unassembled WGS sequence"/>
</dbReference>
<evidence type="ECO:0000313" key="2">
    <source>
        <dbReference type="Proteomes" id="UP000078486"/>
    </source>
</evidence>
<protein>
    <submittedName>
        <fullName evidence="1">Uncharacterized protein</fullName>
    </submittedName>
</protein>
<dbReference type="AlphaFoldDB" id="A0A178IIV2"/>